<dbReference type="EMBL" id="JACVVK020000298">
    <property type="protein sequence ID" value="KAK7479660.1"/>
    <property type="molecule type" value="Genomic_DNA"/>
</dbReference>
<dbReference type="Proteomes" id="UP001519460">
    <property type="component" value="Unassembled WGS sequence"/>
</dbReference>
<proteinExistence type="predicted"/>
<dbReference type="AlphaFoldDB" id="A0ABD0JX09"/>
<gene>
    <name evidence="1" type="ORF">BaRGS_00029126</name>
</gene>
<protein>
    <recommendedName>
        <fullName evidence="3">Receptor ligand binding region domain-containing protein</fullName>
    </recommendedName>
</protein>
<organism evidence="1 2">
    <name type="scientific">Batillaria attramentaria</name>
    <dbReference type="NCBI Taxonomy" id="370345"/>
    <lineage>
        <taxon>Eukaryota</taxon>
        <taxon>Metazoa</taxon>
        <taxon>Spiralia</taxon>
        <taxon>Lophotrochozoa</taxon>
        <taxon>Mollusca</taxon>
        <taxon>Gastropoda</taxon>
        <taxon>Caenogastropoda</taxon>
        <taxon>Sorbeoconcha</taxon>
        <taxon>Cerithioidea</taxon>
        <taxon>Batillariidae</taxon>
        <taxon>Batillaria</taxon>
    </lineage>
</organism>
<evidence type="ECO:0000313" key="2">
    <source>
        <dbReference type="Proteomes" id="UP001519460"/>
    </source>
</evidence>
<sequence length="120" mass="13163">MLWRTASGVRVPGDVGSMNMRTFPWGGANARGTVPWRLVGVAVVLCHLLLTCQALPDKLRVGALFEPEYEGQKRAFEWAVESVNLKADILGHTLVLDDDDAVQPHDSFGAQRKGKSCLFV</sequence>
<name>A0ABD0JX09_9CAEN</name>
<evidence type="ECO:0008006" key="3">
    <source>
        <dbReference type="Google" id="ProtNLM"/>
    </source>
</evidence>
<comment type="caution">
    <text evidence="1">The sequence shown here is derived from an EMBL/GenBank/DDBJ whole genome shotgun (WGS) entry which is preliminary data.</text>
</comment>
<accession>A0ABD0JX09</accession>
<evidence type="ECO:0000313" key="1">
    <source>
        <dbReference type="EMBL" id="KAK7479660.1"/>
    </source>
</evidence>
<reference evidence="1 2" key="1">
    <citation type="journal article" date="2023" name="Sci. Data">
        <title>Genome assembly of the Korean intertidal mud-creeper Batillaria attramentaria.</title>
        <authorList>
            <person name="Patra A.K."/>
            <person name="Ho P.T."/>
            <person name="Jun S."/>
            <person name="Lee S.J."/>
            <person name="Kim Y."/>
            <person name="Won Y.J."/>
        </authorList>
    </citation>
    <scope>NUCLEOTIDE SEQUENCE [LARGE SCALE GENOMIC DNA]</scope>
    <source>
        <strain evidence="1">Wonlab-2016</strain>
    </source>
</reference>
<dbReference type="Gene3D" id="3.40.50.2300">
    <property type="match status" value="1"/>
</dbReference>
<keyword evidence="2" id="KW-1185">Reference proteome</keyword>